<dbReference type="Gene3D" id="3.40.50.1820">
    <property type="entry name" value="alpha/beta hydrolase"/>
    <property type="match status" value="1"/>
</dbReference>
<dbReference type="PANTHER" id="PTHR32015">
    <property type="entry name" value="FASTING INDUCED LIPASE"/>
    <property type="match status" value="1"/>
</dbReference>
<sequence length="318" mass="32634">MRTRSTSVVVRTLVGLLLAAGAVTASVVPASAAPLPVSYNFFSGIPYALGHPGGSLPGSNDFRCRPTAEHPNPVVLVHGTGGGSMTNWGTYVPLLRNEGYCVFALTYGTVTSIAPFDQVGGMGRIETSAAQLRTFVDRVRQATGAAKVDIVGHSQGTLMPTWFVRYLGGASSVGRYVSLAPLWNGTGGAVGAQAGVVARRLGITETGLPVCAACGQMQTGSALLAKVNAGGGPYVPGIAYTNISTMYDEAVIPYTSGQVAGRPGDDVTNIVVQNGCSADHSDHVAVAASRRAATYVLNALDPAHPRSVPCLPVLPIVG</sequence>
<gene>
    <name evidence="2" type="ORF">OG579_08015</name>
</gene>
<evidence type="ECO:0000313" key="3">
    <source>
        <dbReference type="Proteomes" id="UP001432128"/>
    </source>
</evidence>
<reference evidence="2 3" key="1">
    <citation type="submission" date="2022-10" db="EMBL/GenBank/DDBJ databases">
        <title>The complete genomes of actinobacterial strains from the NBC collection.</title>
        <authorList>
            <person name="Joergensen T.S."/>
            <person name="Alvarez Arevalo M."/>
            <person name="Sterndorff E.B."/>
            <person name="Faurdal D."/>
            <person name="Vuksanovic O."/>
            <person name="Mourched A.-S."/>
            <person name="Charusanti P."/>
            <person name="Shaw S."/>
            <person name="Blin K."/>
            <person name="Weber T."/>
        </authorList>
    </citation>
    <scope>NUCLEOTIDE SEQUENCE [LARGE SCALE GENOMIC DNA]</scope>
    <source>
        <strain evidence="2 3">NBC_00319</strain>
    </source>
</reference>
<accession>A0AAU4K6E2</accession>
<organism evidence="2 3">
    <name type="scientific">Williamsia herbipolensis</name>
    <dbReference type="NCBI Taxonomy" id="1603258"/>
    <lineage>
        <taxon>Bacteria</taxon>
        <taxon>Bacillati</taxon>
        <taxon>Actinomycetota</taxon>
        <taxon>Actinomycetes</taxon>
        <taxon>Mycobacteriales</taxon>
        <taxon>Nocardiaceae</taxon>
        <taxon>Williamsia</taxon>
    </lineage>
</organism>
<dbReference type="GO" id="GO:0016042">
    <property type="term" value="P:lipid catabolic process"/>
    <property type="evidence" value="ECO:0007669"/>
    <property type="project" value="InterPro"/>
</dbReference>
<feature type="chain" id="PRO_5043492113" evidence="1">
    <location>
        <begin position="26"/>
        <end position="318"/>
    </location>
</feature>
<dbReference type="InterPro" id="IPR002918">
    <property type="entry name" value="Lipase_EstA/Esterase_EstB"/>
</dbReference>
<evidence type="ECO:0000256" key="1">
    <source>
        <dbReference type="SAM" id="SignalP"/>
    </source>
</evidence>
<dbReference type="GO" id="GO:0016298">
    <property type="term" value="F:lipase activity"/>
    <property type="evidence" value="ECO:0007669"/>
    <property type="project" value="TreeGrafter"/>
</dbReference>
<protein>
    <submittedName>
        <fullName evidence="2">Lipase family protein</fullName>
    </submittedName>
</protein>
<dbReference type="AlphaFoldDB" id="A0AAU4K6E2"/>
<dbReference type="SUPFAM" id="SSF53474">
    <property type="entry name" value="alpha/beta-Hydrolases"/>
    <property type="match status" value="1"/>
</dbReference>
<dbReference type="Proteomes" id="UP001432128">
    <property type="component" value="Chromosome"/>
</dbReference>
<dbReference type="InterPro" id="IPR029058">
    <property type="entry name" value="AB_hydrolase_fold"/>
</dbReference>
<feature type="signal peptide" evidence="1">
    <location>
        <begin position="1"/>
        <end position="25"/>
    </location>
</feature>
<evidence type="ECO:0000313" key="2">
    <source>
        <dbReference type="EMBL" id="WUM21708.1"/>
    </source>
</evidence>
<keyword evidence="3" id="KW-1185">Reference proteome</keyword>
<dbReference type="RefSeq" id="WP_328858705.1">
    <property type="nucleotide sequence ID" value="NZ_CP108021.1"/>
</dbReference>
<dbReference type="KEGG" id="whr:OG579_08015"/>
<name>A0AAU4K6E2_9NOCA</name>
<dbReference type="PANTHER" id="PTHR32015:SF1">
    <property type="entry name" value="LIPASE"/>
    <property type="match status" value="1"/>
</dbReference>
<keyword evidence="1" id="KW-0732">Signal</keyword>
<proteinExistence type="predicted"/>
<dbReference type="Pfam" id="PF01674">
    <property type="entry name" value="Lipase_2"/>
    <property type="match status" value="1"/>
</dbReference>
<dbReference type="EMBL" id="CP108021">
    <property type="protein sequence ID" value="WUM21708.1"/>
    <property type="molecule type" value="Genomic_DNA"/>
</dbReference>